<feature type="compositionally biased region" description="Low complexity" evidence="1">
    <location>
        <begin position="81"/>
        <end position="97"/>
    </location>
</feature>
<organism evidence="2 3">
    <name type="scientific">Claviceps aff. purpurea</name>
    <dbReference type="NCBI Taxonomy" id="1967640"/>
    <lineage>
        <taxon>Eukaryota</taxon>
        <taxon>Fungi</taxon>
        <taxon>Dikarya</taxon>
        <taxon>Ascomycota</taxon>
        <taxon>Pezizomycotina</taxon>
        <taxon>Sordariomycetes</taxon>
        <taxon>Hypocreomycetidae</taxon>
        <taxon>Hypocreales</taxon>
        <taxon>Clavicipitaceae</taxon>
        <taxon>Claviceps</taxon>
    </lineage>
</organism>
<feature type="region of interest" description="Disordered" evidence="1">
    <location>
        <begin position="1"/>
        <end position="54"/>
    </location>
</feature>
<feature type="compositionally biased region" description="Low complexity" evidence="1">
    <location>
        <begin position="19"/>
        <end position="48"/>
    </location>
</feature>
<evidence type="ECO:0000256" key="1">
    <source>
        <dbReference type="SAM" id="MobiDB-lite"/>
    </source>
</evidence>
<dbReference type="EMBL" id="SRRH01000661">
    <property type="protein sequence ID" value="KAG6286078.1"/>
    <property type="molecule type" value="Genomic_DNA"/>
</dbReference>
<dbReference type="AlphaFoldDB" id="A0A9P7TZW5"/>
<name>A0A9P7TZW5_9HYPO</name>
<comment type="caution">
    <text evidence="2">The sequence shown here is derived from an EMBL/GenBank/DDBJ whole genome shotgun (WGS) entry which is preliminary data.</text>
</comment>
<proteinExistence type="predicted"/>
<protein>
    <submittedName>
        <fullName evidence="2">Uncharacterized protein</fullName>
    </submittedName>
</protein>
<dbReference type="Proteomes" id="UP000707071">
    <property type="component" value="Unassembled WGS sequence"/>
</dbReference>
<evidence type="ECO:0000313" key="3">
    <source>
        <dbReference type="Proteomes" id="UP000707071"/>
    </source>
</evidence>
<evidence type="ECO:0000313" key="2">
    <source>
        <dbReference type="EMBL" id="KAG6286078.1"/>
    </source>
</evidence>
<gene>
    <name evidence="2" type="ORF">E4U09_006916</name>
</gene>
<reference evidence="2 3" key="1">
    <citation type="journal article" date="2020" name="bioRxiv">
        <title>Whole genome comparisons of ergot fungi reveals the divergence and evolution of species within the genus Claviceps are the result of varying mechanisms driving genome evolution and host range expansion.</title>
        <authorList>
            <person name="Wyka S.A."/>
            <person name="Mondo S.J."/>
            <person name="Liu M."/>
            <person name="Dettman J."/>
            <person name="Nalam V."/>
            <person name="Broders K.D."/>
        </authorList>
    </citation>
    <scope>NUCLEOTIDE SEQUENCE [LARGE SCALE GENOMIC DNA]</scope>
    <source>
        <strain evidence="2 3">Clav52</strain>
    </source>
</reference>
<keyword evidence="3" id="KW-1185">Reference proteome</keyword>
<accession>A0A9P7TZW5</accession>
<feature type="region of interest" description="Disordered" evidence="1">
    <location>
        <begin position="68"/>
        <end position="104"/>
    </location>
</feature>
<sequence length="190" mass="20300">MAPSFLKQLRRRSRASFRTDTSTDASSDGTNSQGTSPSSGSVTPPSVGHQSDPALDFQIKSSGSLRKIPKRTVSQSRTALSSVCSNSSNSRTSVSGMSGLGAPPVSGRDTVSLSQYAPRVHNILENSWVPWLAVSYLCEAVLQYGTTSFDMVFAVVHPLLKVIVRFIKKFFCSMAPLVSQGNTPLTAPLS</sequence>